<dbReference type="SUPFAM" id="SSF56436">
    <property type="entry name" value="C-type lectin-like"/>
    <property type="match status" value="3"/>
</dbReference>
<evidence type="ECO:0000256" key="4">
    <source>
        <dbReference type="ARBA" id="ARBA00022801"/>
    </source>
</evidence>
<comment type="similarity">
    <text evidence="2">Belongs to the CEMIP family.</text>
</comment>
<dbReference type="Pfam" id="PF15711">
    <property type="entry name" value="ILEI"/>
    <property type="match status" value="1"/>
</dbReference>
<dbReference type="InterPro" id="IPR001304">
    <property type="entry name" value="C-type_lectin-like"/>
</dbReference>
<keyword evidence="4" id="KW-0378">Hydrolase</keyword>
<dbReference type="PROSITE" id="PS51212">
    <property type="entry name" value="WSC"/>
    <property type="match status" value="1"/>
</dbReference>
<dbReference type="InterPro" id="IPR055401">
    <property type="entry name" value="CEMIP_beta-hel_dom"/>
</dbReference>
<protein>
    <submittedName>
        <fullName evidence="12">Uncharacterized protein</fullName>
    </submittedName>
</protein>
<feature type="domain" description="G8" evidence="11">
    <location>
        <begin position="58"/>
        <end position="177"/>
    </location>
</feature>
<feature type="domain" description="C-type lectin" evidence="9">
    <location>
        <begin position="1689"/>
        <end position="1804"/>
    </location>
</feature>
<dbReference type="Pfam" id="PF01822">
    <property type="entry name" value="WSC"/>
    <property type="match status" value="1"/>
</dbReference>
<comment type="subcellular location">
    <subcellularLocation>
        <location evidence="1">Cell membrane</location>
    </subcellularLocation>
</comment>
<comment type="caution">
    <text evidence="12">The sequence shown here is derived from an EMBL/GenBank/DDBJ whole genome shotgun (WGS) entry which is preliminary data.</text>
</comment>
<feature type="region of interest" description="Disordered" evidence="8">
    <location>
        <begin position="1439"/>
        <end position="1508"/>
    </location>
</feature>
<dbReference type="InterPro" id="IPR052252">
    <property type="entry name" value="CEMIP/CEMIP2"/>
</dbReference>
<dbReference type="InterPro" id="IPR011050">
    <property type="entry name" value="Pectin_lyase_fold/virulence"/>
</dbReference>
<dbReference type="PROSITE" id="PS50041">
    <property type="entry name" value="C_TYPE_LECTIN_2"/>
    <property type="match status" value="2"/>
</dbReference>
<feature type="region of interest" description="Disordered" evidence="8">
    <location>
        <begin position="660"/>
        <end position="679"/>
    </location>
</feature>
<dbReference type="Pfam" id="PF10162">
    <property type="entry name" value="G8"/>
    <property type="match status" value="1"/>
</dbReference>
<feature type="domain" description="WSC" evidence="10">
    <location>
        <begin position="1151"/>
        <end position="1244"/>
    </location>
</feature>
<dbReference type="PANTHER" id="PTHR15535">
    <property type="entry name" value="TRANSMEMBRANE PROTEIN 2-RELATED"/>
    <property type="match status" value="1"/>
</dbReference>
<accession>A0AAN9B3V9</accession>
<evidence type="ECO:0000259" key="9">
    <source>
        <dbReference type="PROSITE" id="PS50041"/>
    </source>
</evidence>
<dbReference type="Pfam" id="PF24605">
    <property type="entry name" value="CEMIP_X"/>
    <property type="match status" value="1"/>
</dbReference>
<evidence type="ECO:0000259" key="11">
    <source>
        <dbReference type="PROSITE" id="PS51484"/>
    </source>
</evidence>
<dbReference type="SUPFAM" id="SSF51126">
    <property type="entry name" value="Pectin lyase-like"/>
    <property type="match status" value="1"/>
</dbReference>
<evidence type="ECO:0000259" key="10">
    <source>
        <dbReference type="PROSITE" id="PS51212"/>
    </source>
</evidence>
<evidence type="ECO:0000256" key="8">
    <source>
        <dbReference type="SAM" id="MobiDB-lite"/>
    </source>
</evidence>
<dbReference type="InterPro" id="IPR016186">
    <property type="entry name" value="C-type_lectin-like/link_sf"/>
</dbReference>
<feature type="compositionally biased region" description="Pro residues" evidence="8">
    <location>
        <begin position="1540"/>
        <end position="1559"/>
    </location>
</feature>
<dbReference type="PROSITE" id="PS51484">
    <property type="entry name" value="G8"/>
    <property type="match status" value="1"/>
</dbReference>
<evidence type="ECO:0000256" key="3">
    <source>
        <dbReference type="ARBA" id="ARBA00022475"/>
    </source>
</evidence>
<keyword evidence="3" id="KW-0472">Membrane</keyword>
<dbReference type="InterPro" id="IPR019316">
    <property type="entry name" value="G8_domain"/>
</dbReference>
<sequence>MQARSYQTIGRETDRMTQSVSLLKWRVLCVVVLTSLFDVTSAKCPWSEDGLLLWSDPNTWDDGQVPGFEAEVTVNKRVLLDIQPPSLRTITVPAGGALVWGNVRDITLNVTYIVVYGEFHIGSEDCRFRKQATINLYGLSNSTYQVGGFGRKFVGVAPGGTLEFHGLDKMSWTKLAHTIPPALDLQCSLVYSHTTSSLVNEQRRGLHVLAWNSDGSVRDFNVFDANNFNTLPEFLSGLPAGSVVAASVKKGIGAPTETVYAELESLGSKSIRSVLDGQNYAFLAKTGDKSSAQETVQADEYVLVVDTSRDLAFRVASLSDNSVDFQVMDGEAALPKITVQHDVSSWSVGDEILVTSTDFDWRQAEVKKIIACGDCAANQIKLDSPFENLHYGEVTLNVDERAEVALLTRNVKIQGQLEDECYSSTANERWLCSTFKRDLFGGHVKAVFGATFHVEGVELFQLGQQQNQAAYPLHFHMMNDASGMYVRNTSIHHTLARCVTVHGTHHAEVSDNVCYLHLGHGYFMEDSVEQNNTFSRNLGVGTMHGSLLLSDRHSSWCGDLALYCDDIATFWLTHPNNIVNDNVAAGSDGSGYFFVFADAPIGVSKNVPWILEVVANHSLQYYPLKSFSGNVAHSNFKSGIFFDSKISTDEMDGNVRVPENGILPGSPSYDPRDPPNLGGKPVWTDMARTTLYKNERENAWVKGGNIRMIQSSFADSSKGFTGGTIGEDSGTMVKDSVFIGQTDNTGMPEKYVDKKVIGNPTNYFNHSLGRNPYDSWTGIGFYQGPVFVENCYFDRYGHYWWNDGWEETYGFRPVRPGGAISFQRSNIYPTKPWTHVKDIKFGYCDNVNDGHWVFKGNLSTYGWGYKDGNRAHTFRDIDGSVTGQANTQVVIDRPFYTGDECVSRDNWHMTACPYKYVQMELVGSDGVLVKAKKTQFPLIVRRDDVPQDAFQVEGTQKNKFLMRTHRSYTVNFNQTLGDVPKFFDVRAFNVEKGDVVRVGLCLPKDTTTFEVRSFYPSITKNNPHTMVSSLLELDNDLTGRKFFWDASVGLLYFKLVSNETRRNLTEECANDVCVRYKITRLDGGNGPTDCSGYSNPPIADNSVPPTPPQPKTCTGPDSREGLGAVPSDVVTADPFTVTTCPVLDPQTGRGAPERRGCFKDKSATPDVPFFTMDLPNGMTQQWCQDRCYYRGYTYSAVTLGRRCSCGDTFGLFGALADSKCSTPCSGDKASTCGYKNRVEVFTTGLGIKPVPLRCGPNNLGEVVDGVCLYAEHQIVTVGEAQRVCARLGGNLVAIDSMEKQGAVEYYLRDKMTLSKVWTGLNNARDSTVFEQRDASRLGSFTYWKGTNGADLTKPFVYITGVDGYKWIQTKDSLTAAPLCDLPLSPPVSDVDSSTARKKRSSGLYNKRFGKNSAASSDQGKYVATYADDGGYVVMKYVDDQDPSTGTAPGYQAPPGSQTADQSPYQTTTTPQPSQTTEQTPTSPGLTIWLNVPSPPGSDAPYPGQYQPSGYDVTPYGNAPSYYATPAPSAYTTTAGAPQAPMMPPTSTPAPAPYNPPPEPSYSSEDVGQWFDTSEACGEKDEGRRFGATGTCYLAVHQLMSQETANYACRTVKGKLAGYTDRASEEELNHALFRLGVDQDYWTANTNKVIKWSNSVYAGAKVLKTDVAGALCVLDTLDSTNRCPTDWVENGGSCYLTLGTVVKSYSAGAALCERGSSDSHLVRVDSEAENTFLSTLVPTGSAATENMLLGFYYSPRHDQFVWQSGDLPTYSSWSSGNGKQNLAGGSCAVLDSTTSGSWSNAPCDQLTGNLVCEMPAFVV</sequence>
<keyword evidence="13" id="KW-1185">Reference proteome</keyword>
<dbReference type="Pfam" id="PF00059">
    <property type="entry name" value="Lectin_C"/>
    <property type="match status" value="1"/>
</dbReference>
<keyword evidence="6" id="KW-0325">Glycoprotein</keyword>
<dbReference type="InterPro" id="IPR016187">
    <property type="entry name" value="CTDL_fold"/>
</dbReference>
<dbReference type="PANTHER" id="PTHR15535:SF17">
    <property type="entry name" value="TRANSMEMBRANE PROTEIN"/>
    <property type="match status" value="1"/>
</dbReference>
<dbReference type="SMART" id="SM00321">
    <property type="entry name" value="WSC"/>
    <property type="match status" value="1"/>
</dbReference>
<proteinExistence type="inferred from homology"/>
<keyword evidence="3" id="KW-1003">Cell membrane</keyword>
<feature type="domain" description="C-type lectin" evidence="9">
    <location>
        <begin position="1263"/>
        <end position="1380"/>
    </location>
</feature>
<feature type="compositionally biased region" description="Low complexity" evidence="8">
    <location>
        <begin position="1461"/>
        <end position="1483"/>
    </location>
</feature>
<dbReference type="InterPro" id="IPR039477">
    <property type="entry name" value="ILEI/PANDER_dom"/>
</dbReference>
<evidence type="ECO:0000313" key="13">
    <source>
        <dbReference type="Proteomes" id="UP001374579"/>
    </source>
</evidence>
<evidence type="ECO:0000256" key="5">
    <source>
        <dbReference type="ARBA" id="ARBA00023157"/>
    </source>
</evidence>
<dbReference type="SMART" id="SM00034">
    <property type="entry name" value="CLECT"/>
    <property type="match status" value="2"/>
</dbReference>
<evidence type="ECO:0000313" key="12">
    <source>
        <dbReference type="EMBL" id="KAK7098801.1"/>
    </source>
</evidence>
<keyword evidence="5" id="KW-1015">Disulfide bond</keyword>
<dbReference type="CDD" id="cd00037">
    <property type="entry name" value="CLECT"/>
    <property type="match status" value="1"/>
</dbReference>
<evidence type="ECO:0000256" key="1">
    <source>
        <dbReference type="ARBA" id="ARBA00004236"/>
    </source>
</evidence>
<keyword evidence="7" id="KW-0326">Glycosidase</keyword>
<feature type="region of interest" description="Disordered" evidence="8">
    <location>
        <begin position="1087"/>
        <end position="1117"/>
    </location>
</feature>
<dbReference type="Proteomes" id="UP001374579">
    <property type="component" value="Unassembled WGS sequence"/>
</dbReference>
<feature type="compositionally biased region" description="Low complexity" evidence="8">
    <location>
        <begin position="1384"/>
        <end position="1393"/>
    </location>
</feature>
<dbReference type="InterPro" id="IPR055400">
    <property type="entry name" value="CEMIP_X"/>
</dbReference>
<dbReference type="SMART" id="SM01225">
    <property type="entry name" value="G8"/>
    <property type="match status" value="1"/>
</dbReference>
<gene>
    <name evidence="12" type="ORF">V1264_003033</name>
</gene>
<dbReference type="EMBL" id="JBAMIC010000012">
    <property type="protein sequence ID" value="KAK7098801.1"/>
    <property type="molecule type" value="Genomic_DNA"/>
</dbReference>
<name>A0AAN9B3V9_9CAEN</name>
<evidence type="ECO:0000256" key="2">
    <source>
        <dbReference type="ARBA" id="ARBA00007586"/>
    </source>
</evidence>
<dbReference type="PROSITE" id="PS00615">
    <property type="entry name" value="C_TYPE_LECTIN_1"/>
    <property type="match status" value="1"/>
</dbReference>
<dbReference type="Gene3D" id="3.10.100.10">
    <property type="entry name" value="Mannose-Binding Protein A, subunit A"/>
    <property type="match status" value="2"/>
</dbReference>
<evidence type="ECO:0000256" key="6">
    <source>
        <dbReference type="ARBA" id="ARBA00023180"/>
    </source>
</evidence>
<dbReference type="GO" id="GO:0005886">
    <property type="term" value="C:plasma membrane"/>
    <property type="evidence" value="ECO:0007669"/>
    <property type="project" value="UniProtKB-SubCell"/>
</dbReference>
<dbReference type="InterPro" id="IPR002889">
    <property type="entry name" value="WSC_carb-bd"/>
</dbReference>
<dbReference type="InterPro" id="IPR018378">
    <property type="entry name" value="C-type_lectin_CS"/>
</dbReference>
<feature type="region of interest" description="Disordered" evidence="8">
    <location>
        <begin position="1384"/>
        <end position="1414"/>
    </location>
</feature>
<dbReference type="GO" id="GO:0016798">
    <property type="term" value="F:hydrolase activity, acting on glycosyl bonds"/>
    <property type="evidence" value="ECO:0007669"/>
    <property type="project" value="UniProtKB-KW"/>
</dbReference>
<feature type="region of interest" description="Disordered" evidence="8">
    <location>
        <begin position="1531"/>
        <end position="1564"/>
    </location>
</feature>
<dbReference type="Pfam" id="PF24606">
    <property type="entry name" value="CEMIP_beta-hel"/>
    <property type="match status" value="1"/>
</dbReference>
<organism evidence="12 13">
    <name type="scientific">Littorina saxatilis</name>
    <dbReference type="NCBI Taxonomy" id="31220"/>
    <lineage>
        <taxon>Eukaryota</taxon>
        <taxon>Metazoa</taxon>
        <taxon>Spiralia</taxon>
        <taxon>Lophotrochozoa</taxon>
        <taxon>Mollusca</taxon>
        <taxon>Gastropoda</taxon>
        <taxon>Caenogastropoda</taxon>
        <taxon>Littorinimorpha</taxon>
        <taxon>Littorinoidea</taxon>
        <taxon>Littorinidae</taxon>
        <taxon>Littorina</taxon>
    </lineage>
</organism>
<evidence type="ECO:0000256" key="7">
    <source>
        <dbReference type="ARBA" id="ARBA00023295"/>
    </source>
</evidence>
<reference evidence="12 13" key="1">
    <citation type="submission" date="2024-02" db="EMBL/GenBank/DDBJ databases">
        <title>Chromosome-scale genome assembly of the rough periwinkle Littorina saxatilis.</title>
        <authorList>
            <person name="De Jode A."/>
            <person name="Faria R."/>
            <person name="Formenti G."/>
            <person name="Sims Y."/>
            <person name="Smith T.P."/>
            <person name="Tracey A."/>
            <person name="Wood J.M.D."/>
            <person name="Zagrodzka Z.B."/>
            <person name="Johannesson K."/>
            <person name="Butlin R.K."/>
            <person name="Leder E.H."/>
        </authorList>
    </citation>
    <scope>NUCLEOTIDE SEQUENCE [LARGE SCALE GENOMIC DNA]</scope>
    <source>
        <strain evidence="12">Snail1</strain>
        <tissue evidence="12">Muscle</tissue>
    </source>
</reference>